<proteinExistence type="predicted"/>
<dbReference type="PaxDb" id="67767-A0A0J7KH52"/>
<accession>A0A0J7KH52</accession>
<dbReference type="OrthoDB" id="7550700at2759"/>
<name>A0A0J7KH52_LASNI</name>
<protein>
    <recommendedName>
        <fullName evidence="4">Gag-pol polyprotein</fullName>
    </recommendedName>
</protein>
<dbReference type="Pfam" id="PF03564">
    <property type="entry name" value="DUF1759"/>
    <property type="match status" value="1"/>
</dbReference>
<dbReference type="InterPro" id="IPR005312">
    <property type="entry name" value="DUF1759"/>
</dbReference>
<gene>
    <name evidence="2" type="ORF">RF55_10565</name>
</gene>
<feature type="compositionally biased region" description="Basic and acidic residues" evidence="1">
    <location>
        <begin position="424"/>
        <end position="435"/>
    </location>
</feature>
<organism evidence="2 3">
    <name type="scientific">Lasius niger</name>
    <name type="common">Black garden ant</name>
    <dbReference type="NCBI Taxonomy" id="67767"/>
    <lineage>
        <taxon>Eukaryota</taxon>
        <taxon>Metazoa</taxon>
        <taxon>Ecdysozoa</taxon>
        <taxon>Arthropoda</taxon>
        <taxon>Hexapoda</taxon>
        <taxon>Insecta</taxon>
        <taxon>Pterygota</taxon>
        <taxon>Neoptera</taxon>
        <taxon>Endopterygota</taxon>
        <taxon>Hymenoptera</taxon>
        <taxon>Apocrita</taxon>
        <taxon>Aculeata</taxon>
        <taxon>Formicoidea</taxon>
        <taxon>Formicidae</taxon>
        <taxon>Formicinae</taxon>
        <taxon>Lasius</taxon>
        <taxon>Lasius</taxon>
    </lineage>
</organism>
<evidence type="ECO:0000313" key="3">
    <source>
        <dbReference type="Proteomes" id="UP000036403"/>
    </source>
</evidence>
<evidence type="ECO:0000313" key="2">
    <source>
        <dbReference type="EMBL" id="KMQ89768.1"/>
    </source>
</evidence>
<feature type="region of interest" description="Disordered" evidence="1">
    <location>
        <begin position="398"/>
        <end position="435"/>
    </location>
</feature>
<reference evidence="2 3" key="1">
    <citation type="submission" date="2015-04" db="EMBL/GenBank/DDBJ databases">
        <title>Lasius niger genome sequencing.</title>
        <authorList>
            <person name="Konorov E.A."/>
            <person name="Nikitin M.A."/>
            <person name="Kirill M.V."/>
            <person name="Chang P."/>
        </authorList>
    </citation>
    <scope>NUCLEOTIDE SEQUENCE [LARGE SCALE GENOMIC DNA]</scope>
    <source>
        <tissue evidence="2">Whole</tissue>
    </source>
</reference>
<dbReference type="Proteomes" id="UP000036403">
    <property type="component" value="Unassembled WGS sequence"/>
</dbReference>
<dbReference type="EMBL" id="LBMM01007394">
    <property type="protein sequence ID" value="KMQ89768.1"/>
    <property type="molecule type" value="Genomic_DNA"/>
</dbReference>
<sequence>MTNLDARITLQRSRFSLIQEATDFESENVPRSDRPLVNARLDMLEQNWNKFQEEHENLCLSTNEDWSEHSYLRERVYERCQAFYIYARAKLQNHLEEFDFTDRQSRSTSSEKGASASLMPRSALPRIKLPTFSGDYQLWRSFHDLFASLIKDNSDLTNVEKMHYLKTCVTGEAARLVGNLSVAGDNFPIAWNILVARYENKRFLITAQLDRIVNLKPLKTKSAQGLRLLLTTISEAIAALRSLGCAVESWDPLLLHHIVKLLDSESREAWEIKLGSSTTFPTFTQFEEFLVGRTRALENLNLTTSHGSTTIAASSNKYKTKVAAHVAAPSSNLNSLACPLCGSSHHLSKCESYQTKTAKQRKDLIIKHKRCFNCLAPHLVKKCNSTRRCMKCGKKHHTTIHENNRESSSSHSSNTTVKKTATQSEKKLDPKPSVE</sequence>
<dbReference type="PANTHER" id="PTHR47331">
    <property type="entry name" value="PHD-TYPE DOMAIN-CONTAINING PROTEIN"/>
    <property type="match status" value="1"/>
</dbReference>
<dbReference type="PANTHER" id="PTHR47331:SF5">
    <property type="entry name" value="RIBONUCLEASE H"/>
    <property type="match status" value="1"/>
</dbReference>
<feature type="compositionally biased region" description="Polar residues" evidence="1">
    <location>
        <begin position="414"/>
        <end position="423"/>
    </location>
</feature>
<dbReference type="STRING" id="67767.A0A0J7KH52"/>
<evidence type="ECO:0000256" key="1">
    <source>
        <dbReference type="SAM" id="MobiDB-lite"/>
    </source>
</evidence>
<dbReference type="AlphaFoldDB" id="A0A0J7KH52"/>
<keyword evidence="3" id="KW-1185">Reference proteome</keyword>
<comment type="caution">
    <text evidence="2">The sequence shown here is derived from an EMBL/GenBank/DDBJ whole genome shotgun (WGS) entry which is preliminary data.</text>
</comment>
<evidence type="ECO:0008006" key="4">
    <source>
        <dbReference type="Google" id="ProtNLM"/>
    </source>
</evidence>